<sequence length="267" mass="30529">MSVISSGPGDIVIRILLMGRCGSWKSSSGNTILRERKCEEHESEICEGKTQIDEKQVYVIDSPDLLDPDLNKEQQEMMKEQLVSQCSAGLSVVLLTVSLEKPVQNEEEILDYMKCLFGPEVQKYIMILFTCGDELEDLDQTIDEHLKHKDHRDLQRLVTECGGHFHVFNNKINSDDQIQELLQKIEGMMKENRGKFIMGQRRRRRSKANIVNFSAEDPNEADIDPEKKDQTRLVLLRENITVKSATGNRNLFESSVGWASGWVKRSS</sequence>
<evidence type="ECO:0000313" key="6">
    <source>
        <dbReference type="Proteomes" id="UP001558613"/>
    </source>
</evidence>
<dbReference type="Pfam" id="PF04548">
    <property type="entry name" value="AIG1"/>
    <property type="match status" value="1"/>
</dbReference>
<keyword evidence="6" id="KW-1185">Reference proteome</keyword>
<feature type="domain" description="AIG1-type G" evidence="4">
    <location>
        <begin position="10"/>
        <end position="206"/>
    </location>
</feature>
<dbReference type="Proteomes" id="UP001558613">
    <property type="component" value="Unassembled WGS sequence"/>
</dbReference>
<dbReference type="InterPro" id="IPR045058">
    <property type="entry name" value="GIMA/IAN/Toc"/>
</dbReference>
<gene>
    <name evidence="5" type="ORF">QQF64_025856</name>
</gene>
<dbReference type="PANTHER" id="PTHR10903:SF188">
    <property type="entry name" value="GTPASE IMAP FAMILY MEMBER 2-LIKE-RELATED"/>
    <property type="match status" value="1"/>
</dbReference>
<organism evidence="5 6">
    <name type="scientific">Cirrhinus molitorella</name>
    <name type="common">mud carp</name>
    <dbReference type="NCBI Taxonomy" id="172907"/>
    <lineage>
        <taxon>Eukaryota</taxon>
        <taxon>Metazoa</taxon>
        <taxon>Chordata</taxon>
        <taxon>Craniata</taxon>
        <taxon>Vertebrata</taxon>
        <taxon>Euteleostomi</taxon>
        <taxon>Actinopterygii</taxon>
        <taxon>Neopterygii</taxon>
        <taxon>Teleostei</taxon>
        <taxon>Ostariophysi</taxon>
        <taxon>Cypriniformes</taxon>
        <taxon>Cyprinidae</taxon>
        <taxon>Labeoninae</taxon>
        <taxon>Labeonini</taxon>
        <taxon>Cirrhinus</taxon>
    </lineage>
</organism>
<keyword evidence="3" id="KW-0342">GTP-binding</keyword>
<name>A0ABR3NQA7_9TELE</name>
<keyword evidence="2" id="KW-0547">Nucleotide-binding</keyword>
<evidence type="ECO:0000256" key="3">
    <source>
        <dbReference type="ARBA" id="ARBA00023134"/>
    </source>
</evidence>
<evidence type="ECO:0000313" key="5">
    <source>
        <dbReference type="EMBL" id="KAL1279183.1"/>
    </source>
</evidence>
<dbReference type="EMBL" id="JAYMGO010000003">
    <property type="protein sequence ID" value="KAL1279183.1"/>
    <property type="molecule type" value="Genomic_DNA"/>
</dbReference>
<dbReference type="PANTHER" id="PTHR10903">
    <property type="entry name" value="GTPASE, IMAP FAMILY MEMBER-RELATED"/>
    <property type="match status" value="1"/>
</dbReference>
<dbReference type="InterPro" id="IPR006703">
    <property type="entry name" value="G_AIG1"/>
</dbReference>
<protein>
    <recommendedName>
        <fullName evidence="4">AIG1-type G domain-containing protein</fullName>
    </recommendedName>
</protein>
<evidence type="ECO:0000256" key="1">
    <source>
        <dbReference type="ARBA" id="ARBA00008535"/>
    </source>
</evidence>
<comment type="similarity">
    <text evidence="1">Belongs to the TRAFAC class TrmE-Era-EngA-EngB-Septin-like GTPase superfamily. AIG1/Toc34/Toc159-like paraseptin GTPase family. IAN subfamily.</text>
</comment>
<evidence type="ECO:0000259" key="4">
    <source>
        <dbReference type="PROSITE" id="PS51720"/>
    </source>
</evidence>
<proteinExistence type="inferred from homology"/>
<dbReference type="SUPFAM" id="SSF52540">
    <property type="entry name" value="P-loop containing nucleoside triphosphate hydrolases"/>
    <property type="match status" value="1"/>
</dbReference>
<dbReference type="PROSITE" id="PS51720">
    <property type="entry name" value="G_AIG1"/>
    <property type="match status" value="1"/>
</dbReference>
<accession>A0ABR3NQA7</accession>
<comment type="caution">
    <text evidence="5">The sequence shown here is derived from an EMBL/GenBank/DDBJ whole genome shotgun (WGS) entry which is preliminary data.</text>
</comment>
<reference evidence="5 6" key="1">
    <citation type="submission" date="2023-09" db="EMBL/GenBank/DDBJ databases">
        <authorList>
            <person name="Wang M."/>
        </authorList>
    </citation>
    <scope>NUCLEOTIDE SEQUENCE [LARGE SCALE GENOMIC DNA]</scope>
    <source>
        <strain evidence="5">GT-2023</strain>
        <tissue evidence="5">Liver</tissue>
    </source>
</reference>
<evidence type="ECO:0000256" key="2">
    <source>
        <dbReference type="ARBA" id="ARBA00022741"/>
    </source>
</evidence>
<dbReference type="Gene3D" id="3.40.50.300">
    <property type="entry name" value="P-loop containing nucleotide triphosphate hydrolases"/>
    <property type="match status" value="1"/>
</dbReference>
<dbReference type="InterPro" id="IPR027417">
    <property type="entry name" value="P-loop_NTPase"/>
</dbReference>